<dbReference type="InterPro" id="IPR025287">
    <property type="entry name" value="WAK_GUB"/>
</dbReference>
<feature type="transmembrane region" description="Helical" evidence="3">
    <location>
        <begin position="321"/>
        <end position="350"/>
    </location>
</feature>
<dbReference type="GO" id="GO:0030247">
    <property type="term" value="F:polysaccharide binding"/>
    <property type="evidence" value="ECO:0007669"/>
    <property type="project" value="InterPro"/>
</dbReference>
<evidence type="ECO:0000256" key="1">
    <source>
        <dbReference type="ARBA" id="ARBA00004167"/>
    </source>
</evidence>
<comment type="caution">
    <text evidence="5">The sequence shown here is derived from an EMBL/GenBank/DDBJ whole genome shotgun (WGS) entry which is preliminary data.</text>
</comment>
<comment type="subcellular location">
    <subcellularLocation>
        <location evidence="1">Membrane</location>
        <topology evidence="1">Single-pass membrane protein</topology>
    </subcellularLocation>
</comment>
<name>A0AAD4PBU1_PERFH</name>
<feature type="transmembrane region" description="Helical" evidence="3">
    <location>
        <begin position="267"/>
        <end position="287"/>
    </location>
</feature>
<gene>
    <name evidence="5" type="ORF">C2S53_016815</name>
</gene>
<dbReference type="AlphaFoldDB" id="A0AAD4PBU1"/>
<evidence type="ECO:0000313" key="6">
    <source>
        <dbReference type="Proteomes" id="UP001190926"/>
    </source>
</evidence>
<evidence type="ECO:0000256" key="3">
    <source>
        <dbReference type="SAM" id="Phobius"/>
    </source>
</evidence>
<dbReference type="PANTHER" id="PTHR33138:SF30">
    <property type="entry name" value="LEAF RUST 10 DISEASE-RESISTANCE LOCUS RECEPTOR-LIKE PROTEIN KINASE-LIKE 2.7"/>
    <property type="match status" value="1"/>
</dbReference>
<sequence>MAVETLLLSVRNSSLLMIAFLVCHQYLFQTSLANNPNSCTPSSCGIIRNISYPFRLKDDPNHCGDRRFELTCESNVTSVSIDSQKYYVKAINYGNSSIRVVDASINNDDTCSFPNYSAYSSTFGGYLYYFGLSLPINLMSCPHPLKNSSLVFTDITHDCASNSSSLPRFTYIKVGNMTASEVPQTCGIDLIVMTSWNKFNDLNSNNSLSLSEIHHSLLYGFELLICTDCRKPSTLWETVVFFFANWWPLLIPLAIVVFLTAGVSLPLMIIIGFTGLLILSFTAIEWINRCWENNFLENFERSWYQRPMPINFSENVVDIAYWWPLLIPLAIVGVSLALMIIIGFTGVLLLSFTNLSSLSQYSSIKDRIMDKLITSELILSLNFWMYNISKALVSQVDKKEIMLD</sequence>
<keyword evidence="3" id="KW-0812">Transmembrane</keyword>
<evidence type="ECO:0000313" key="5">
    <source>
        <dbReference type="EMBL" id="KAH6833606.1"/>
    </source>
</evidence>
<evidence type="ECO:0000256" key="2">
    <source>
        <dbReference type="ARBA" id="ARBA00022729"/>
    </source>
</evidence>
<feature type="transmembrane region" description="Helical" evidence="3">
    <location>
        <begin position="239"/>
        <end position="260"/>
    </location>
</feature>
<keyword evidence="2" id="KW-0732">Signal</keyword>
<organism evidence="5 6">
    <name type="scientific">Perilla frutescens var. hirtella</name>
    <name type="common">Perilla citriodora</name>
    <name type="synonym">Perilla setoyensis</name>
    <dbReference type="NCBI Taxonomy" id="608512"/>
    <lineage>
        <taxon>Eukaryota</taxon>
        <taxon>Viridiplantae</taxon>
        <taxon>Streptophyta</taxon>
        <taxon>Embryophyta</taxon>
        <taxon>Tracheophyta</taxon>
        <taxon>Spermatophyta</taxon>
        <taxon>Magnoliopsida</taxon>
        <taxon>eudicotyledons</taxon>
        <taxon>Gunneridae</taxon>
        <taxon>Pentapetalae</taxon>
        <taxon>asterids</taxon>
        <taxon>lamiids</taxon>
        <taxon>Lamiales</taxon>
        <taxon>Lamiaceae</taxon>
        <taxon>Nepetoideae</taxon>
        <taxon>Elsholtzieae</taxon>
        <taxon>Perilla</taxon>
    </lineage>
</organism>
<proteinExistence type="predicted"/>
<keyword evidence="3" id="KW-1133">Transmembrane helix</keyword>
<accession>A0AAD4PBU1</accession>
<dbReference type="EMBL" id="SDAM02000057">
    <property type="protein sequence ID" value="KAH6833606.1"/>
    <property type="molecule type" value="Genomic_DNA"/>
</dbReference>
<evidence type="ECO:0000259" key="4">
    <source>
        <dbReference type="Pfam" id="PF13947"/>
    </source>
</evidence>
<dbReference type="PANTHER" id="PTHR33138">
    <property type="entry name" value="OS01G0690200 PROTEIN"/>
    <property type="match status" value="1"/>
</dbReference>
<keyword evidence="3" id="KW-0472">Membrane</keyword>
<dbReference type="GO" id="GO:0016020">
    <property type="term" value="C:membrane"/>
    <property type="evidence" value="ECO:0007669"/>
    <property type="project" value="UniProtKB-SubCell"/>
</dbReference>
<dbReference type="Proteomes" id="UP001190926">
    <property type="component" value="Unassembled WGS sequence"/>
</dbReference>
<feature type="domain" description="Wall-associated receptor kinase galacturonan-binding" evidence="4">
    <location>
        <begin position="39"/>
        <end position="102"/>
    </location>
</feature>
<reference evidence="5 6" key="1">
    <citation type="journal article" date="2021" name="Nat. Commun.">
        <title>Incipient diploidization of the medicinal plant Perilla within 10,000 years.</title>
        <authorList>
            <person name="Zhang Y."/>
            <person name="Shen Q."/>
            <person name="Leng L."/>
            <person name="Zhang D."/>
            <person name="Chen S."/>
            <person name="Shi Y."/>
            <person name="Ning Z."/>
            <person name="Chen S."/>
        </authorList>
    </citation>
    <scope>NUCLEOTIDE SEQUENCE [LARGE SCALE GENOMIC DNA]</scope>
    <source>
        <strain evidence="6">cv. PC099</strain>
    </source>
</reference>
<keyword evidence="6" id="KW-1185">Reference proteome</keyword>
<dbReference type="Pfam" id="PF13947">
    <property type="entry name" value="GUB_WAK_bind"/>
    <property type="match status" value="1"/>
</dbReference>
<protein>
    <recommendedName>
        <fullName evidence="4">Wall-associated receptor kinase galacturonan-binding domain-containing protein</fullName>
    </recommendedName>
</protein>